<proteinExistence type="predicted"/>
<protein>
    <submittedName>
        <fullName evidence="2">Uncharacterized protein</fullName>
    </submittedName>
</protein>
<evidence type="ECO:0000313" key="3">
    <source>
        <dbReference type="Proteomes" id="UP000298652"/>
    </source>
</evidence>
<keyword evidence="3" id="KW-1185">Reference proteome</keyword>
<gene>
    <name evidence="2" type="ORF">SEVIR_9G221051v2</name>
</gene>
<evidence type="ECO:0000256" key="1">
    <source>
        <dbReference type="SAM" id="MobiDB-lite"/>
    </source>
</evidence>
<feature type="compositionally biased region" description="Polar residues" evidence="1">
    <location>
        <begin position="76"/>
        <end position="90"/>
    </location>
</feature>
<accession>A0A4U6SXY1</accession>
<evidence type="ECO:0000313" key="2">
    <source>
        <dbReference type="EMBL" id="TKV93361.1"/>
    </source>
</evidence>
<feature type="region of interest" description="Disordered" evidence="1">
    <location>
        <begin position="41"/>
        <end position="108"/>
    </location>
</feature>
<organism evidence="2 3">
    <name type="scientific">Setaria viridis</name>
    <name type="common">Green bristlegrass</name>
    <name type="synonym">Setaria italica subsp. viridis</name>
    <dbReference type="NCBI Taxonomy" id="4556"/>
    <lineage>
        <taxon>Eukaryota</taxon>
        <taxon>Viridiplantae</taxon>
        <taxon>Streptophyta</taxon>
        <taxon>Embryophyta</taxon>
        <taxon>Tracheophyta</taxon>
        <taxon>Spermatophyta</taxon>
        <taxon>Magnoliopsida</taxon>
        <taxon>Liliopsida</taxon>
        <taxon>Poales</taxon>
        <taxon>Poaceae</taxon>
        <taxon>PACMAD clade</taxon>
        <taxon>Panicoideae</taxon>
        <taxon>Panicodae</taxon>
        <taxon>Paniceae</taxon>
        <taxon>Cenchrinae</taxon>
        <taxon>Setaria</taxon>
    </lineage>
</organism>
<dbReference type="AlphaFoldDB" id="A0A4U6SXY1"/>
<dbReference type="Proteomes" id="UP000298652">
    <property type="component" value="Chromosome 9"/>
</dbReference>
<name>A0A4U6SXY1_SETVI</name>
<dbReference type="EMBL" id="CM016560">
    <property type="protein sequence ID" value="TKV93361.1"/>
    <property type="molecule type" value="Genomic_DNA"/>
</dbReference>
<dbReference type="Gramene" id="TKV93361">
    <property type="protein sequence ID" value="TKV93361"/>
    <property type="gene ID" value="SEVIR_9G221051v2"/>
</dbReference>
<sequence length="108" mass="11999">MAQLSCNRSTAWATCWLNPPGPRPATVLLLACLELLGRDAPSRPTAPSRAGLIRLLLPSTPEAPARMNRERKTKNTKNAGHTSIQNSFLNTPRFDTKLETRMQYPKSK</sequence>
<reference evidence="2" key="1">
    <citation type="submission" date="2019-03" db="EMBL/GenBank/DDBJ databases">
        <title>WGS assembly of Setaria viridis.</title>
        <authorList>
            <person name="Huang P."/>
            <person name="Jenkins J."/>
            <person name="Grimwood J."/>
            <person name="Barry K."/>
            <person name="Healey A."/>
            <person name="Mamidi S."/>
            <person name="Sreedasyam A."/>
            <person name="Shu S."/>
            <person name="Feldman M."/>
            <person name="Wu J."/>
            <person name="Yu Y."/>
            <person name="Chen C."/>
            <person name="Johnson J."/>
            <person name="Rokhsar D."/>
            <person name="Baxter I."/>
            <person name="Schmutz J."/>
            <person name="Brutnell T."/>
            <person name="Kellogg E."/>
        </authorList>
    </citation>
    <scope>NUCLEOTIDE SEQUENCE [LARGE SCALE GENOMIC DNA]</scope>
</reference>